<organism evidence="2 3">
    <name type="scientific">Aliarcobacter cibarius</name>
    <dbReference type="NCBI Taxonomy" id="255507"/>
    <lineage>
        <taxon>Bacteria</taxon>
        <taxon>Pseudomonadati</taxon>
        <taxon>Campylobacterota</taxon>
        <taxon>Epsilonproteobacteria</taxon>
        <taxon>Campylobacterales</taxon>
        <taxon>Arcobacteraceae</taxon>
        <taxon>Aliarcobacter</taxon>
    </lineage>
</organism>
<protein>
    <submittedName>
        <fullName evidence="2">DUF616 domain-containing protein</fullName>
    </submittedName>
</protein>
<evidence type="ECO:0000313" key="3">
    <source>
        <dbReference type="Proteomes" id="UP000509513"/>
    </source>
</evidence>
<dbReference type="PANTHER" id="PTHR12956">
    <property type="entry name" value="ALKALINE CERAMIDASE-RELATED"/>
    <property type="match status" value="1"/>
</dbReference>
<dbReference type="InterPro" id="IPR048354">
    <property type="entry name" value="TOD1_MUCI70_glycTrfase_dom"/>
</dbReference>
<sequence length="257" mass="30597">MATTAKSNLVVYTALFGNYDDLIEPKENYEGCDFICFTDQKHLTSDVWEIRLIEECEMPANMMNRKYKILPHLFLSQYEWSMYVDANIKILNNPFELANKYLAKHDFAMPKHFARDCIYEESKECVILGKSKYDETRKQMDNYKKEGFPKNFGLGENGILFRKHNSEKVVRLMNDWWEELNTHTKRDQLSLAYVLWKSGEKFSYMDESAREGKGYFEYVIHTTFRTRSFSQKVKDSLRVRTMAKVVPILIRYRIMKL</sequence>
<dbReference type="Pfam" id="PF04765">
    <property type="entry name" value="TOD1_MUCI70"/>
    <property type="match status" value="1"/>
</dbReference>
<evidence type="ECO:0000259" key="1">
    <source>
        <dbReference type="Pfam" id="PF04765"/>
    </source>
</evidence>
<evidence type="ECO:0000313" key="2">
    <source>
        <dbReference type="EMBL" id="QKJ28032.1"/>
    </source>
</evidence>
<proteinExistence type="predicted"/>
<name>A0A7L5JS46_9BACT</name>
<dbReference type="RefSeq" id="WP_084031337.1">
    <property type="nucleotide sequence ID" value="NZ_CP054051.1"/>
</dbReference>
<feature type="domain" description="TOD1/MUCI70 glycosyltransferase-like" evidence="1">
    <location>
        <begin position="5"/>
        <end position="199"/>
    </location>
</feature>
<reference evidence="2 3" key="1">
    <citation type="submission" date="2020-05" db="EMBL/GenBank/DDBJ databases">
        <title>Complete genome sequencing of Campylobacter and Arcobacter type strains.</title>
        <authorList>
            <person name="Miller W.G."/>
            <person name="Yee E."/>
        </authorList>
    </citation>
    <scope>NUCLEOTIDE SEQUENCE [LARGE SCALE GENOMIC DNA]</scope>
    <source>
        <strain evidence="2 3">LMG 21996</strain>
    </source>
</reference>
<dbReference type="EMBL" id="CP054051">
    <property type="protein sequence ID" value="QKJ28032.1"/>
    <property type="molecule type" value="Genomic_DNA"/>
</dbReference>
<gene>
    <name evidence="2" type="ORF">ACBT_2149</name>
</gene>
<accession>A0A7L5JS46</accession>
<dbReference type="Proteomes" id="UP000509513">
    <property type="component" value="Chromosome"/>
</dbReference>
<dbReference type="KEGG" id="acib:ACBT_2149"/>
<dbReference type="AlphaFoldDB" id="A0A7L5JS46"/>
<dbReference type="InterPro" id="IPR006852">
    <property type="entry name" value="TOD1_MUCI70"/>
</dbReference>